<keyword evidence="5 6" id="KW-0472">Membrane</keyword>
<evidence type="ECO:0000313" key="7">
    <source>
        <dbReference type="EMBL" id="MFC1849675.1"/>
    </source>
</evidence>
<evidence type="ECO:0000256" key="5">
    <source>
        <dbReference type="ARBA" id="ARBA00023136"/>
    </source>
</evidence>
<reference evidence="7 8" key="1">
    <citation type="submission" date="2024-09" db="EMBL/GenBank/DDBJ databases">
        <title>Laminarin stimulates single cell rates of sulfate reduction while oxygen inhibits transcriptomic activity in coastal marine sediment.</title>
        <authorList>
            <person name="Lindsay M."/>
            <person name="Orcutt B."/>
            <person name="Emerson D."/>
            <person name="Stepanauskas R."/>
            <person name="D'Angelo T."/>
        </authorList>
    </citation>
    <scope>NUCLEOTIDE SEQUENCE [LARGE SCALE GENOMIC DNA]</scope>
    <source>
        <strain evidence="7">SAG AM-311-K15</strain>
    </source>
</reference>
<dbReference type="PANTHER" id="PTHR40277">
    <property type="entry name" value="BLL5419 PROTEIN"/>
    <property type="match status" value="1"/>
</dbReference>
<evidence type="ECO:0000256" key="2">
    <source>
        <dbReference type="ARBA" id="ARBA00022475"/>
    </source>
</evidence>
<proteinExistence type="predicted"/>
<comment type="caution">
    <text evidence="7">The sequence shown here is derived from an EMBL/GenBank/DDBJ whole genome shotgun (WGS) entry which is preliminary data.</text>
</comment>
<keyword evidence="4 6" id="KW-1133">Transmembrane helix</keyword>
<dbReference type="Pfam" id="PF03706">
    <property type="entry name" value="LPG_synthase_TM"/>
    <property type="match status" value="1"/>
</dbReference>
<feature type="transmembrane region" description="Helical" evidence="6">
    <location>
        <begin position="6"/>
        <end position="22"/>
    </location>
</feature>
<feature type="transmembrane region" description="Helical" evidence="6">
    <location>
        <begin position="76"/>
        <end position="94"/>
    </location>
</feature>
<organism evidence="7 8">
    <name type="scientific">candidate division CSSED10-310 bacterium</name>
    <dbReference type="NCBI Taxonomy" id="2855610"/>
    <lineage>
        <taxon>Bacteria</taxon>
        <taxon>Bacteria division CSSED10-310</taxon>
    </lineage>
</organism>
<keyword evidence="3 6" id="KW-0812">Transmembrane</keyword>
<dbReference type="NCBIfam" id="TIGR00374">
    <property type="entry name" value="flippase-like domain"/>
    <property type="match status" value="1"/>
</dbReference>
<keyword evidence="2" id="KW-1003">Cell membrane</keyword>
<dbReference type="EMBL" id="JBHPBY010000052">
    <property type="protein sequence ID" value="MFC1849675.1"/>
    <property type="molecule type" value="Genomic_DNA"/>
</dbReference>
<comment type="subcellular location">
    <subcellularLocation>
        <location evidence="1">Cell membrane</location>
        <topology evidence="1">Multi-pass membrane protein</topology>
    </subcellularLocation>
</comment>
<dbReference type="InterPro" id="IPR022791">
    <property type="entry name" value="L-PG_synthase/AglD"/>
</dbReference>
<feature type="transmembrane region" description="Helical" evidence="6">
    <location>
        <begin position="296"/>
        <end position="312"/>
    </location>
</feature>
<accession>A0ABV6YU22</accession>
<protein>
    <submittedName>
        <fullName evidence="7">Lysylphosphatidylglycerol synthase transmembrane domain-containing protein</fullName>
    </submittedName>
</protein>
<evidence type="ECO:0000256" key="3">
    <source>
        <dbReference type="ARBA" id="ARBA00022692"/>
    </source>
</evidence>
<dbReference type="PANTHER" id="PTHR40277:SF1">
    <property type="entry name" value="BLL5419 PROTEIN"/>
    <property type="match status" value="1"/>
</dbReference>
<evidence type="ECO:0000313" key="8">
    <source>
        <dbReference type="Proteomes" id="UP001594351"/>
    </source>
</evidence>
<sequence length="314" mass="35707">MNTLKILAKISFSASVVFFLLWKKVDVHGIINALSQASIGWIMLSFLLHPVGLFISTHRWHLLLQAQAINVSMNRLYLSYLVCGFFNQFLPTRVGGDLIRVYDTKVMGYSGSKSFAVVFVERGSGILMLFLLALVAATYRLCQGSTDLLYWAGLSVGLAGLGSVILVCHPVPISYFTRFISWLNMERLNSRLTTFNETTVSYWRKGKQKQFKVAFFLAFLLQINVVLHYYFLGLAFTFHQGLPFFEYFIIIPLVQVILMFPFFINGIGLREVSWIYLLGLYGLSSDTAFAYSLLDFTMYLIFGILGGIIYALRR</sequence>
<feature type="transmembrane region" description="Helical" evidence="6">
    <location>
        <begin position="115"/>
        <end position="136"/>
    </location>
</feature>
<evidence type="ECO:0000256" key="6">
    <source>
        <dbReference type="SAM" id="Phobius"/>
    </source>
</evidence>
<feature type="transmembrane region" description="Helical" evidence="6">
    <location>
        <begin position="244"/>
        <end position="265"/>
    </location>
</feature>
<feature type="transmembrane region" description="Helical" evidence="6">
    <location>
        <begin position="148"/>
        <end position="168"/>
    </location>
</feature>
<evidence type="ECO:0000256" key="4">
    <source>
        <dbReference type="ARBA" id="ARBA00022989"/>
    </source>
</evidence>
<gene>
    <name evidence="7" type="ORF">ACFL27_05640</name>
</gene>
<feature type="transmembrane region" description="Helical" evidence="6">
    <location>
        <begin position="213"/>
        <end position="232"/>
    </location>
</feature>
<evidence type="ECO:0000256" key="1">
    <source>
        <dbReference type="ARBA" id="ARBA00004651"/>
    </source>
</evidence>
<keyword evidence="8" id="KW-1185">Reference proteome</keyword>
<dbReference type="Proteomes" id="UP001594351">
    <property type="component" value="Unassembled WGS sequence"/>
</dbReference>
<name>A0ABV6YU22_UNCC1</name>
<feature type="transmembrane region" description="Helical" evidence="6">
    <location>
        <begin position="34"/>
        <end position="56"/>
    </location>
</feature>